<comment type="subunit">
    <text evidence="4">Homodimer. Part of the 2-oxoglutarate dehydrogenase (OGDH) complex composed of E1 (2-oxoglutarate dehydrogenase), E2 (dihydrolipoamide succinyltransferase) and E3 (dihydrolipoamide dehydrogenase); the complex contains multiple copies of the three enzymatic components (E1, E2 and E3).</text>
</comment>
<dbReference type="Gene3D" id="1.10.287.1150">
    <property type="entry name" value="TPP helical domain"/>
    <property type="match status" value="1"/>
</dbReference>
<evidence type="ECO:0000313" key="13">
    <source>
        <dbReference type="EMBL" id="RDE06872.1"/>
    </source>
</evidence>
<dbReference type="Pfam" id="PF02779">
    <property type="entry name" value="Transket_pyr"/>
    <property type="match status" value="1"/>
</dbReference>
<dbReference type="InterPro" id="IPR032106">
    <property type="entry name" value="2-oxogl_dehyd_N"/>
</dbReference>
<evidence type="ECO:0000313" key="14">
    <source>
        <dbReference type="Proteomes" id="UP000253918"/>
    </source>
</evidence>
<dbReference type="FunFam" id="3.40.50.12470:FF:000003">
    <property type="entry name" value="2-oxoglutarate dehydrogenase E1 component"/>
    <property type="match status" value="1"/>
</dbReference>
<dbReference type="Proteomes" id="UP000253918">
    <property type="component" value="Unassembled WGS sequence"/>
</dbReference>
<dbReference type="OrthoDB" id="9759785at2"/>
<dbReference type="InterPro" id="IPR005475">
    <property type="entry name" value="Transketolase-like_Pyr-bd"/>
</dbReference>
<keyword evidence="14" id="KW-1185">Reference proteome</keyword>
<gene>
    <name evidence="13" type="ORF">DVW87_04145</name>
</gene>
<dbReference type="PANTHER" id="PTHR23152:SF4">
    <property type="entry name" value="2-OXOADIPATE DEHYDROGENASE COMPLEX COMPONENT E1"/>
    <property type="match status" value="1"/>
</dbReference>
<dbReference type="EC" id="1.2.4.2" evidence="5"/>
<reference evidence="13 14" key="1">
    <citation type="submission" date="2018-07" db="EMBL/GenBank/DDBJ databases">
        <title>a novel species of Sphingomonas isolated from the rhizosphere soil of Araceae plant.</title>
        <authorList>
            <person name="Zhiyong W."/>
            <person name="Qinglan Z."/>
            <person name="Zhiwei F."/>
            <person name="Ding X."/>
            <person name="Gejiao W."/>
            <person name="Shixue Z."/>
        </authorList>
    </citation>
    <scope>NUCLEOTIDE SEQUENCE [LARGE SCALE GENOMIC DNA]</scope>
    <source>
        <strain evidence="13 14">WZY 27</strain>
    </source>
</reference>
<evidence type="ECO:0000256" key="6">
    <source>
        <dbReference type="ARBA" id="ARBA00013321"/>
    </source>
</evidence>
<dbReference type="NCBIfam" id="NF008907">
    <property type="entry name" value="PRK12270.1"/>
    <property type="match status" value="1"/>
</dbReference>
<comment type="caution">
    <text evidence="13">The sequence shown here is derived from an EMBL/GenBank/DDBJ whole genome shotgun (WGS) entry which is preliminary data.</text>
</comment>
<dbReference type="SUPFAM" id="SSF52518">
    <property type="entry name" value="Thiamin diphosphate-binding fold (THDP-binding)"/>
    <property type="match status" value="2"/>
</dbReference>
<dbReference type="Gene3D" id="3.40.50.11610">
    <property type="entry name" value="Multifunctional 2-oxoglutarate metabolism enzyme, C-terminal domain"/>
    <property type="match status" value="1"/>
</dbReference>
<dbReference type="GO" id="GO:0006099">
    <property type="term" value="P:tricarboxylic acid cycle"/>
    <property type="evidence" value="ECO:0007669"/>
    <property type="project" value="TreeGrafter"/>
</dbReference>
<dbReference type="CDD" id="cd02016">
    <property type="entry name" value="TPP_E1_OGDC_like"/>
    <property type="match status" value="1"/>
</dbReference>
<comment type="similarity">
    <text evidence="3">Belongs to the alpha-ketoglutarate dehydrogenase family.</text>
</comment>
<keyword evidence="7 13" id="KW-0560">Oxidoreductase</keyword>
<evidence type="ECO:0000256" key="5">
    <source>
        <dbReference type="ARBA" id="ARBA00012280"/>
    </source>
</evidence>
<accession>A0A369W0Q5</accession>
<evidence type="ECO:0000256" key="7">
    <source>
        <dbReference type="ARBA" id="ARBA00023002"/>
    </source>
</evidence>
<dbReference type="NCBIfam" id="TIGR00239">
    <property type="entry name" value="2oxo_dh_E1"/>
    <property type="match status" value="1"/>
</dbReference>
<feature type="region of interest" description="Disordered" evidence="11">
    <location>
        <begin position="976"/>
        <end position="996"/>
    </location>
</feature>
<dbReference type="Gene3D" id="3.40.50.12470">
    <property type="match status" value="1"/>
</dbReference>
<name>A0A369W0Q5_9SPHN</name>
<feature type="compositionally biased region" description="Low complexity" evidence="11">
    <location>
        <begin position="89"/>
        <end position="100"/>
    </location>
</feature>
<dbReference type="RefSeq" id="WP_114686452.1">
    <property type="nucleotide sequence ID" value="NZ_QQNB01000001.1"/>
</dbReference>
<dbReference type="InterPro" id="IPR031717">
    <property type="entry name" value="ODO-1/KGD_C"/>
</dbReference>
<proteinExistence type="inferred from homology"/>
<dbReference type="GO" id="GO:0005829">
    <property type="term" value="C:cytosol"/>
    <property type="evidence" value="ECO:0007669"/>
    <property type="project" value="TreeGrafter"/>
</dbReference>
<dbReference type="Pfam" id="PF16078">
    <property type="entry name" value="2-oxogl_dehyd_N"/>
    <property type="match status" value="1"/>
</dbReference>
<keyword evidence="9" id="KW-0324">Glycolysis</keyword>
<dbReference type="GO" id="GO:0004591">
    <property type="term" value="F:oxoglutarate dehydrogenase (succinyl-transferring) activity"/>
    <property type="evidence" value="ECO:0007669"/>
    <property type="project" value="UniProtKB-EC"/>
</dbReference>
<dbReference type="InterPro" id="IPR042179">
    <property type="entry name" value="KGD_C_sf"/>
</dbReference>
<dbReference type="NCBIfam" id="NF006914">
    <property type="entry name" value="PRK09404.1"/>
    <property type="match status" value="1"/>
</dbReference>
<dbReference type="PIRSF" id="PIRSF000157">
    <property type="entry name" value="Oxoglu_dh_E1"/>
    <property type="match status" value="1"/>
</dbReference>
<feature type="compositionally biased region" description="Low complexity" evidence="11">
    <location>
        <begin position="978"/>
        <end position="996"/>
    </location>
</feature>
<dbReference type="GO" id="GO:0045252">
    <property type="term" value="C:oxoglutarate dehydrogenase complex"/>
    <property type="evidence" value="ECO:0007669"/>
    <property type="project" value="TreeGrafter"/>
</dbReference>
<evidence type="ECO:0000256" key="4">
    <source>
        <dbReference type="ARBA" id="ARBA00011301"/>
    </source>
</evidence>
<dbReference type="Gene3D" id="3.40.50.970">
    <property type="match status" value="1"/>
</dbReference>
<evidence type="ECO:0000256" key="9">
    <source>
        <dbReference type="ARBA" id="ARBA00023152"/>
    </source>
</evidence>
<dbReference type="EMBL" id="QQNB01000001">
    <property type="protein sequence ID" value="RDE06872.1"/>
    <property type="molecule type" value="Genomic_DNA"/>
</dbReference>
<dbReference type="SMART" id="SM00861">
    <property type="entry name" value="Transket_pyr"/>
    <property type="match status" value="1"/>
</dbReference>
<dbReference type="InterPro" id="IPR001017">
    <property type="entry name" value="DH_E1"/>
</dbReference>
<feature type="domain" description="Transketolase-like pyrimidine-binding" evidence="12">
    <location>
        <begin position="625"/>
        <end position="816"/>
    </location>
</feature>
<evidence type="ECO:0000256" key="8">
    <source>
        <dbReference type="ARBA" id="ARBA00023052"/>
    </source>
</evidence>
<dbReference type="InterPro" id="IPR029061">
    <property type="entry name" value="THDP-binding"/>
</dbReference>
<comment type="function">
    <text evidence="2">E1 component of the 2-oxoglutarate dehydrogenase (OGDH) complex which catalyzes the decarboxylation of 2-oxoglutarate, the first step in the conversion of 2-oxoglutarate to succinyl-CoA and CO(2).</text>
</comment>
<dbReference type="InterPro" id="IPR011603">
    <property type="entry name" value="2oxoglutarate_DH_E1"/>
</dbReference>
<evidence type="ECO:0000256" key="11">
    <source>
        <dbReference type="SAM" id="MobiDB-lite"/>
    </source>
</evidence>
<sequence length="996" mass="109644">MGLEGLDFGEIAGGVSPAYLETLYQRYQSAPDSVEAGWRQFFDGLEGQAQRPSWGKSNWPLTTTDDLTAALDPTQMEPAPKPAKGGGKPAPAAAPAAPAPSKDDIVKAAGDAIRAQLLIRTYRVRGHLAANLDPLGLSGLRELPADLKTEYYGFTDADIDRPVYLGGTMGLEWATIRELVNILRANYCGNVGLEYMHIADVEERVFLQERMEGKDKAIDFTPLGKKAILNKVIEAEEWEKFCARKYVGTKRFGLDGGESMIPALESLIKYGGQYGVNEIVFGMAHRGRLNVLSNVMGKPFRAIFHEFGGGSSSPEDVAGSGDVKYHLGTSTDREFDGISVHMSLVANPSHLEAEDPVVLGKTRAIQTIAGDLTEHKMALPVLIHGDAAFAGQGIVWECLGFSGIRGYNTGGCVHFVINNQVGFTTSPQFARSSPYPSDVAKGVQAPVFHVNGDDPEAVTFATKMAIEYRQKFHRDVVIDMWCYRRFGHNEGDEPSFTQPLMYKAIRSHAPVSKIYGGKLIEQGVVDQAWIDDNVRQYTTLLEGEFEAGASYRPNKADWFAGRWSGLHAPADAETARRNVETGIDRKLFDSLGRTLTTVPEDLTVHKTLGRVLDAKRQMFSSGQGFDWATGEALAFGSLLSEGYGVRLSGQDSGRGTFSQRHAVWVDQNDEHKFVPLTTLPHGRFEVLDSPLSEYGVLGFEYGYALADPKTLVMWEAQFGDFVNGAQIMIDQFIASGESKWLRANGLVMLLPHGYEGQGPEHSSARPERFLQLCAQDNIQVANCTTPANYYHLLRRQMHRSFRKPLVVFTPKSLLRHKAAVSSADEFLGDSHFRRILSDPNKPADADVKRLVLCTGKVAYDLFEARDAAGDTGTEIVRIEQLYPFPGEPLVERLKRMTSLEEVIWAQEEPRNNGYWFFVEPFIEDAMVKAGVKPQRPRYAGRAAAASPATGLMKRHQLEQAALVANALGHDVREEFRRTAGNTTTTTAARPAQAPGS</sequence>
<protein>
    <recommendedName>
        <fullName evidence="6">2-oxoglutarate dehydrogenase E1 component</fullName>
        <ecNumber evidence="5">1.2.4.2</ecNumber>
    </recommendedName>
    <alternativeName>
        <fullName evidence="10">Alpha-ketoglutarate dehydrogenase</fullName>
    </alternativeName>
</protein>
<dbReference type="Pfam" id="PF00676">
    <property type="entry name" value="E1_dh"/>
    <property type="match status" value="1"/>
</dbReference>
<feature type="region of interest" description="Disordered" evidence="11">
    <location>
        <begin position="72"/>
        <end position="102"/>
    </location>
</feature>
<dbReference type="GO" id="GO:0006096">
    <property type="term" value="P:glycolytic process"/>
    <property type="evidence" value="ECO:0007669"/>
    <property type="project" value="UniProtKB-KW"/>
</dbReference>
<dbReference type="PANTHER" id="PTHR23152">
    <property type="entry name" value="2-OXOGLUTARATE DEHYDROGENASE"/>
    <property type="match status" value="1"/>
</dbReference>
<dbReference type="AlphaFoldDB" id="A0A369W0Q5"/>
<evidence type="ECO:0000256" key="2">
    <source>
        <dbReference type="ARBA" id="ARBA00003906"/>
    </source>
</evidence>
<dbReference type="Pfam" id="PF16870">
    <property type="entry name" value="OxoGdeHyase_C"/>
    <property type="match status" value="1"/>
</dbReference>
<comment type="cofactor">
    <cofactor evidence="1">
        <name>thiamine diphosphate</name>
        <dbReference type="ChEBI" id="CHEBI:58937"/>
    </cofactor>
</comment>
<evidence type="ECO:0000256" key="1">
    <source>
        <dbReference type="ARBA" id="ARBA00001964"/>
    </source>
</evidence>
<evidence type="ECO:0000256" key="3">
    <source>
        <dbReference type="ARBA" id="ARBA00006936"/>
    </source>
</evidence>
<evidence type="ECO:0000259" key="12">
    <source>
        <dbReference type="SMART" id="SM00861"/>
    </source>
</evidence>
<dbReference type="GO" id="GO:0030976">
    <property type="term" value="F:thiamine pyrophosphate binding"/>
    <property type="evidence" value="ECO:0007669"/>
    <property type="project" value="InterPro"/>
</dbReference>
<organism evidence="13 14">
    <name type="scientific">Sphingomonas aracearum</name>
    <dbReference type="NCBI Taxonomy" id="2283317"/>
    <lineage>
        <taxon>Bacteria</taxon>
        <taxon>Pseudomonadati</taxon>
        <taxon>Pseudomonadota</taxon>
        <taxon>Alphaproteobacteria</taxon>
        <taxon>Sphingomonadales</taxon>
        <taxon>Sphingomonadaceae</taxon>
        <taxon>Sphingomonas</taxon>
    </lineage>
</organism>
<evidence type="ECO:0000256" key="10">
    <source>
        <dbReference type="ARBA" id="ARBA00030680"/>
    </source>
</evidence>
<keyword evidence="8" id="KW-0786">Thiamine pyrophosphate</keyword>